<proteinExistence type="inferred from homology"/>
<dbReference type="PROSITE" id="PS51762">
    <property type="entry name" value="GH16_2"/>
    <property type="match status" value="1"/>
</dbReference>
<dbReference type="Proteomes" id="UP000077154">
    <property type="component" value="Unassembled WGS sequence"/>
</dbReference>
<evidence type="ECO:0000256" key="4">
    <source>
        <dbReference type="ARBA" id="ARBA00022801"/>
    </source>
</evidence>
<keyword evidence="5" id="KW-0326">Glycosidase</keyword>
<comment type="similarity">
    <text evidence="2">Belongs to the glycosyl hydrolase 16 family.</text>
</comment>
<dbReference type="EC" id="3.2.1.6" evidence="3"/>
<accession>A0A177A2W0</accession>
<dbReference type="OrthoDB" id="192832at2759"/>
<evidence type="ECO:0000256" key="3">
    <source>
        <dbReference type="ARBA" id="ARBA00012599"/>
    </source>
</evidence>
<dbReference type="Pfam" id="PF26113">
    <property type="entry name" value="GH16_XgeA"/>
    <property type="match status" value="1"/>
</dbReference>
<feature type="domain" description="GH16" evidence="7">
    <location>
        <begin position="1"/>
        <end position="304"/>
    </location>
</feature>
<evidence type="ECO:0000256" key="6">
    <source>
        <dbReference type="SAM" id="SignalP"/>
    </source>
</evidence>
<feature type="signal peptide" evidence="6">
    <location>
        <begin position="1"/>
        <end position="20"/>
    </location>
</feature>
<dbReference type="EMBL" id="KV441403">
    <property type="protein sequence ID" value="OAF56605.1"/>
    <property type="molecule type" value="Genomic_DNA"/>
</dbReference>
<dbReference type="GeneID" id="36290214"/>
<dbReference type="InterPro" id="IPR000757">
    <property type="entry name" value="Beta-glucanase-like"/>
</dbReference>
<evidence type="ECO:0000313" key="8">
    <source>
        <dbReference type="EMBL" id="OAF56605.1"/>
    </source>
</evidence>
<dbReference type="FunFam" id="2.60.120.200:FF:000114">
    <property type="entry name" value="Probable endo-1,3(4)-beta-glucanase NFIA_089530"/>
    <property type="match status" value="1"/>
</dbReference>
<evidence type="ECO:0000256" key="5">
    <source>
        <dbReference type="ARBA" id="ARBA00023295"/>
    </source>
</evidence>
<keyword evidence="6" id="KW-0732">Signal</keyword>
<evidence type="ECO:0000256" key="2">
    <source>
        <dbReference type="ARBA" id="ARBA00006865"/>
    </source>
</evidence>
<dbReference type="Gene3D" id="2.60.120.200">
    <property type="match status" value="1"/>
</dbReference>
<dbReference type="AlphaFoldDB" id="A0A177A2W0"/>
<dbReference type="PANTHER" id="PTHR10963:SF24">
    <property type="entry name" value="GLYCOSIDASE C21B10.07-RELATED"/>
    <property type="match status" value="1"/>
</dbReference>
<keyword evidence="4" id="KW-0378">Hydrolase</keyword>
<dbReference type="CDD" id="cd02181">
    <property type="entry name" value="GH16_fungal_Lam16A_glucanase"/>
    <property type="match status" value="1"/>
</dbReference>
<dbReference type="GO" id="GO:0009251">
    <property type="term" value="P:glucan catabolic process"/>
    <property type="evidence" value="ECO:0007669"/>
    <property type="project" value="TreeGrafter"/>
</dbReference>
<dbReference type="InterPro" id="IPR013320">
    <property type="entry name" value="ConA-like_dom_sf"/>
</dbReference>
<comment type="catalytic activity">
    <reaction evidence="1">
        <text>Endohydrolysis of (1-&gt;3)- or (1-&gt;4)-linkages in beta-D-glucans when the glucose residue whose reducing group is involved in the linkage to be hydrolyzed is itself substituted at C-3.</text>
        <dbReference type="EC" id="3.2.1.6"/>
    </reaction>
</comment>
<evidence type="ECO:0000259" key="7">
    <source>
        <dbReference type="PROSITE" id="PS51762"/>
    </source>
</evidence>
<evidence type="ECO:0000256" key="1">
    <source>
        <dbReference type="ARBA" id="ARBA00000124"/>
    </source>
</evidence>
<dbReference type="VEuPathDB" id="FungiDB:GMDG_05506"/>
<gene>
    <name evidence="8" type="ORF">VC83_07165</name>
</gene>
<protein>
    <recommendedName>
        <fullName evidence="3">endo-1,3(4)-beta-glucanase</fullName>
        <ecNumber evidence="3">3.2.1.6</ecNumber>
    </recommendedName>
</protein>
<sequence>MPSPVFLISLSLFLSTFTSALPSFPPIKFNQKVVGPSTNSAATAMSYLLKDKHDSSNFFNSFSFFTDPDPTHGFVNYLSQSAAAKANIISTGNSQVKLHVDHTNVAPSGRASVRLTSQKQYNHGLFIADIAHMPGGACGTWPAFWLFGPNWPSSGEIDIIEGVNLQTTDSMTLHTSAGCVVDNLGSLPGTTTLETNCNANSGFNGCSVSTSDPRGYGTGFNSVGGGVYAMQWESSGVYVWFFPRGSVPADISSGAPRTQNWGLPVVAFNGANGCNIDQHFKNMNIIFDTTFCGDWAGSVWGQGACASLGSCESFVANNPLAFLESYWLINSVKVYQLGSIP</sequence>
<organism evidence="8">
    <name type="scientific">Pseudogymnoascus destructans</name>
    <dbReference type="NCBI Taxonomy" id="655981"/>
    <lineage>
        <taxon>Eukaryota</taxon>
        <taxon>Fungi</taxon>
        <taxon>Dikarya</taxon>
        <taxon>Ascomycota</taxon>
        <taxon>Pezizomycotina</taxon>
        <taxon>Leotiomycetes</taxon>
        <taxon>Thelebolales</taxon>
        <taxon>Thelebolaceae</taxon>
        <taxon>Pseudogymnoascus</taxon>
    </lineage>
</organism>
<feature type="chain" id="PRO_5008056365" description="endo-1,3(4)-beta-glucanase" evidence="6">
    <location>
        <begin position="21"/>
        <end position="341"/>
    </location>
</feature>
<dbReference type="RefSeq" id="XP_024321899.1">
    <property type="nucleotide sequence ID" value="XM_024470742.1"/>
</dbReference>
<dbReference type="PANTHER" id="PTHR10963">
    <property type="entry name" value="GLYCOSYL HYDROLASE-RELATED"/>
    <property type="match status" value="1"/>
</dbReference>
<dbReference type="InterPro" id="IPR050546">
    <property type="entry name" value="Glycosyl_Hydrlase_16"/>
</dbReference>
<dbReference type="GO" id="GO:0052861">
    <property type="term" value="F:endo-1,3(4)-beta-glucanase activity"/>
    <property type="evidence" value="ECO:0007669"/>
    <property type="project" value="UniProtKB-EC"/>
</dbReference>
<name>A0A177A2W0_9PEZI</name>
<reference evidence="8" key="1">
    <citation type="submission" date="2016-03" db="EMBL/GenBank/DDBJ databases">
        <title>Updated assembly of Pseudogymnoascus destructans, the fungus causing white-nose syndrome of bats.</title>
        <authorList>
            <person name="Palmer J.M."/>
            <person name="Drees K.P."/>
            <person name="Foster J.T."/>
            <person name="Lindner D.L."/>
        </authorList>
    </citation>
    <scope>NUCLEOTIDE SEQUENCE [LARGE SCALE GENOMIC DNA]</scope>
    <source>
        <strain evidence="8">20631-21</strain>
    </source>
</reference>
<dbReference type="eggNOG" id="ENOG502QUM3">
    <property type="taxonomic scope" value="Eukaryota"/>
</dbReference>
<dbReference type="SUPFAM" id="SSF49899">
    <property type="entry name" value="Concanavalin A-like lectins/glucanases"/>
    <property type="match status" value="1"/>
</dbReference>